<dbReference type="RefSeq" id="WP_318750761.1">
    <property type="nucleotide sequence ID" value="NZ_CP132508.1"/>
</dbReference>
<reference evidence="1 2" key="1">
    <citation type="submission" date="2023-08" db="EMBL/GenBank/DDBJ databases">
        <title>Genome sequence of Thermaerobacter compostii strain Ins1, a spore-forming filamentous bacterium isolated from a deep geothermal reservoir.</title>
        <authorList>
            <person name="Bregnard D."/>
            <person name="Gonzalez D."/>
            <person name="Junier P."/>
        </authorList>
    </citation>
    <scope>NUCLEOTIDE SEQUENCE [LARGE SCALE GENOMIC DNA]</scope>
    <source>
        <strain evidence="1 2">Ins1</strain>
    </source>
</reference>
<name>A0ABZ0QPH9_9FIRM</name>
<sequence length="81" mass="8792">MKRLAKWLAVAGVAVYLVVGFSGASEAKMASSPWRPTFGSPVNFYQIQVDEGTPAADVVQPIHERQEARWPDAADHAGPKK</sequence>
<keyword evidence="2" id="KW-1185">Reference proteome</keyword>
<accession>A0ABZ0QPH9</accession>
<proteinExistence type="predicted"/>
<protein>
    <submittedName>
        <fullName evidence="1">Uncharacterized protein</fullName>
    </submittedName>
</protein>
<dbReference type="EMBL" id="CP132508">
    <property type="protein sequence ID" value="WPD19159.1"/>
    <property type="molecule type" value="Genomic_DNA"/>
</dbReference>
<organism evidence="1 2">
    <name type="scientific">Thermaerobacter composti</name>
    <dbReference type="NCBI Taxonomy" id="554949"/>
    <lineage>
        <taxon>Bacteria</taxon>
        <taxon>Bacillati</taxon>
        <taxon>Bacillota</taxon>
        <taxon>Clostridia</taxon>
        <taxon>Eubacteriales</taxon>
        <taxon>Clostridiales Family XVII. Incertae Sedis</taxon>
        <taxon>Thermaerobacter</taxon>
    </lineage>
</organism>
<evidence type="ECO:0000313" key="2">
    <source>
        <dbReference type="Proteomes" id="UP001304683"/>
    </source>
</evidence>
<evidence type="ECO:0000313" key="1">
    <source>
        <dbReference type="EMBL" id="WPD19159.1"/>
    </source>
</evidence>
<dbReference type="Proteomes" id="UP001304683">
    <property type="component" value="Chromosome"/>
</dbReference>
<gene>
    <name evidence="1" type="ORF">Q5761_00310</name>
</gene>